<name>A0ACC3NBR3_9PEZI</name>
<protein>
    <submittedName>
        <fullName evidence="1">Uncharacterized protein</fullName>
    </submittedName>
</protein>
<gene>
    <name evidence="1" type="ORF">LTR37_008078</name>
</gene>
<reference evidence="1" key="1">
    <citation type="submission" date="2023-07" db="EMBL/GenBank/DDBJ databases">
        <title>Black Yeasts Isolated from many extreme environments.</title>
        <authorList>
            <person name="Coleine C."/>
            <person name="Stajich J.E."/>
            <person name="Selbmann L."/>
        </authorList>
    </citation>
    <scope>NUCLEOTIDE SEQUENCE</scope>
    <source>
        <strain evidence="1">CCFEE 5714</strain>
    </source>
</reference>
<keyword evidence="2" id="KW-1185">Reference proteome</keyword>
<proteinExistence type="predicted"/>
<accession>A0ACC3NBR3</accession>
<organism evidence="1 2">
    <name type="scientific">Vermiconidia calcicola</name>
    <dbReference type="NCBI Taxonomy" id="1690605"/>
    <lineage>
        <taxon>Eukaryota</taxon>
        <taxon>Fungi</taxon>
        <taxon>Dikarya</taxon>
        <taxon>Ascomycota</taxon>
        <taxon>Pezizomycotina</taxon>
        <taxon>Dothideomycetes</taxon>
        <taxon>Dothideomycetidae</taxon>
        <taxon>Mycosphaerellales</taxon>
        <taxon>Extremaceae</taxon>
        <taxon>Vermiconidia</taxon>
    </lineage>
</organism>
<sequence length="422" mass="48990">MYESAIEIARSKLGLNDRLRLDRRNRLAGTKKLREKAKQRRKRALDKLYQITQEEIDHPPEEENNTSHSLPDVFFNEFGVLLACRTYVQGHTDELQTARLRLIELSSRLGGLDPRTEEAEALRDQRYEASDEHTQLRADSAIYAQILTEYVETVLEIARPYLDVASRSVDVHTEAENVSRGADHVPLDDEALTEEAKAIPSRYSDLLEALEAAVRLTEGAQRRHSKLARDYYRDLKKSLEDSPELSREDFDRQFVKDRAQAMGDIVVAERHYDRLVKRLRDEQLLPLEDRVSQFGSVSGDGQTCTLGPEYQAELRRRREMDLQYTQAYLRSVNNEDLASPSKAVQKPDERHDSNWDARPIEVGDIDGVSTAGKNTREGIRIQEWRSSMERLRKVELPREMEQLRETQRVWSRSQRRNWCTIL</sequence>
<evidence type="ECO:0000313" key="1">
    <source>
        <dbReference type="EMBL" id="KAK3714049.1"/>
    </source>
</evidence>
<dbReference type="EMBL" id="JAUTXU010000058">
    <property type="protein sequence ID" value="KAK3714049.1"/>
    <property type="molecule type" value="Genomic_DNA"/>
</dbReference>
<dbReference type="Proteomes" id="UP001281147">
    <property type="component" value="Unassembled WGS sequence"/>
</dbReference>
<evidence type="ECO:0000313" key="2">
    <source>
        <dbReference type="Proteomes" id="UP001281147"/>
    </source>
</evidence>
<comment type="caution">
    <text evidence="1">The sequence shown here is derived from an EMBL/GenBank/DDBJ whole genome shotgun (WGS) entry which is preliminary data.</text>
</comment>